<evidence type="ECO:0000256" key="4">
    <source>
        <dbReference type="ARBA" id="ARBA00023163"/>
    </source>
</evidence>
<evidence type="ECO:0008006" key="11">
    <source>
        <dbReference type="Google" id="ProtNLM"/>
    </source>
</evidence>
<feature type="compositionally biased region" description="Polar residues" evidence="6">
    <location>
        <begin position="466"/>
        <end position="477"/>
    </location>
</feature>
<dbReference type="GO" id="GO:0003714">
    <property type="term" value="F:transcription corepressor activity"/>
    <property type="evidence" value="ECO:0007669"/>
    <property type="project" value="TreeGrafter"/>
</dbReference>
<evidence type="ECO:0000259" key="8">
    <source>
        <dbReference type="PROSITE" id="PS51293"/>
    </source>
</evidence>
<feature type="region of interest" description="Disordered" evidence="6">
    <location>
        <begin position="242"/>
        <end position="265"/>
    </location>
</feature>
<feature type="region of interest" description="Disordered" evidence="6">
    <location>
        <begin position="141"/>
        <end position="220"/>
    </location>
</feature>
<feature type="compositionally biased region" description="Low complexity" evidence="6">
    <location>
        <begin position="160"/>
        <end position="178"/>
    </location>
</feature>
<dbReference type="GO" id="GO:0042826">
    <property type="term" value="F:histone deacetylase binding"/>
    <property type="evidence" value="ECO:0007669"/>
    <property type="project" value="TreeGrafter"/>
</dbReference>
<dbReference type="GO" id="GO:0005654">
    <property type="term" value="C:nucleoplasm"/>
    <property type="evidence" value="ECO:0007669"/>
    <property type="project" value="TreeGrafter"/>
</dbReference>
<dbReference type="PANTHER" id="PTHR10865">
    <property type="entry name" value="METASTASIS-ASSOCIATED PROTEIN AND MESODERM INDUCTION EARLY RESPONSE PROTEIN"/>
    <property type="match status" value="1"/>
</dbReference>
<dbReference type="InterPro" id="IPR045787">
    <property type="entry name" value="MIER1/3_C"/>
</dbReference>
<evidence type="ECO:0000313" key="10">
    <source>
        <dbReference type="Proteomes" id="UP000594454"/>
    </source>
</evidence>
<organism evidence="9 10">
    <name type="scientific">Hermetia illucens</name>
    <name type="common">Black soldier fly</name>
    <dbReference type="NCBI Taxonomy" id="343691"/>
    <lineage>
        <taxon>Eukaryota</taxon>
        <taxon>Metazoa</taxon>
        <taxon>Ecdysozoa</taxon>
        <taxon>Arthropoda</taxon>
        <taxon>Hexapoda</taxon>
        <taxon>Insecta</taxon>
        <taxon>Pterygota</taxon>
        <taxon>Neoptera</taxon>
        <taxon>Endopterygota</taxon>
        <taxon>Diptera</taxon>
        <taxon>Brachycera</taxon>
        <taxon>Stratiomyomorpha</taxon>
        <taxon>Stratiomyidae</taxon>
        <taxon>Hermetiinae</taxon>
        <taxon>Hermetia</taxon>
    </lineage>
</organism>
<dbReference type="FunFam" id="1.10.10.60:FF:000025">
    <property type="entry name" value="Mesoderm induction early response 1, transcriptional regulator"/>
    <property type="match status" value="1"/>
</dbReference>
<keyword evidence="5" id="KW-0539">Nucleus</keyword>
<dbReference type="PROSITE" id="PS51156">
    <property type="entry name" value="ELM2"/>
    <property type="match status" value="1"/>
</dbReference>
<feature type="domain" description="ELM2" evidence="7">
    <location>
        <begin position="269"/>
        <end position="374"/>
    </location>
</feature>
<evidence type="ECO:0000256" key="2">
    <source>
        <dbReference type="ARBA" id="ARBA00022491"/>
    </source>
</evidence>
<dbReference type="GO" id="GO:0032991">
    <property type="term" value="C:protein-containing complex"/>
    <property type="evidence" value="ECO:0007669"/>
    <property type="project" value="UniProtKB-ARBA"/>
</dbReference>
<dbReference type="InterPro" id="IPR017884">
    <property type="entry name" value="SANT_dom"/>
</dbReference>
<dbReference type="Proteomes" id="UP000594454">
    <property type="component" value="Chromosome 7"/>
</dbReference>
<evidence type="ECO:0000256" key="3">
    <source>
        <dbReference type="ARBA" id="ARBA00023015"/>
    </source>
</evidence>
<dbReference type="SUPFAM" id="SSF46689">
    <property type="entry name" value="Homeodomain-like"/>
    <property type="match status" value="1"/>
</dbReference>
<keyword evidence="2" id="KW-0678">Repressor</keyword>
<evidence type="ECO:0000256" key="5">
    <source>
        <dbReference type="ARBA" id="ARBA00023242"/>
    </source>
</evidence>
<sequence>MTASKYDIVSDGGGGGNGNSTIAGSTSGEVSMVTSTTSTATCAQTPATLSSGADIPASTQSIMLQQPNSPSSSSSTSKTNGDTTFEPTVDMMVNDFDDEQTLEEEEALAAQEAEDPSAELSSLQKESDMPIEELLALYNCSGSHVPPSALSPPARDSKKGSGNNGTNNVYNNQRTTNNKTGISESKLRKNISSKKDESSKENRSVAEEMILEEFDDEEEDEIKETSQLRELYPETYGSHDKRLLRTISRQQTDDDDDGDYSPDEDEFKKTIMVGSEFQAVIPEGFFKYDDALPYENEDKLLWDPSRIAEDDTEKYLQNAIQAKQQQNGNSNYMFAGVGSIPVGSHLRDDEQALYLLLQCGHNTDEALRRKRINAVPSSEQMTSWSEDECRNFESGIRIYGKDFHTIQHTKVRTRSVGELVQFYYLWKKTERHDIFANKARLEKKKYNLHPGLTDYMDRFLEEQEGGNRSLSPGVQSASNVNSNSIPTSSISSMNSLIQADNKRNIPQGKHNSSTTVGSTVSSVDSTIQTSGISNQNMLKDPLALDDEEGVPAHDSHPAQSTQSRGYKNSSSTISTVFSPATALASIAISSSPTSVNVTSDFAQRTMNQ</sequence>
<evidence type="ECO:0000259" key="7">
    <source>
        <dbReference type="PROSITE" id="PS51156"/>
    </source>
</evidence>
<comment type="subcellular location">
    <subcellularLocation>
        <location evidence="1">Nucleus</location>
    </subcellularLocation>
</comment>
<dbReference type="InterPro" id="IPR001005">
    <property type="entry name" value="SANT/Myb"/>
</dbReference>
<keyword evidence="10" id="KW-1185">Reference proteome</keyword>
<feature type="region of interest" description="Disordered" evidence="6">
    <location>
        <begin position="464"/>
        <end position="485"/>
    </location>
</feature>
<proteinExistence type="predicted"/>
<dbReference type="PROSITE" id="PS51293">
    <property type="entry name" value="SANT"/>
    <property type="match status" value="1"/>
</dbReference>
<feature type="compositionally biased region" description="Low complexity" evidence="6">
    <location>
        <begin position="512"/>
        <end position="522"/>
    </location>
</feature>
<evidence type="ECO:0000313" key="9">
    <source>
        <dbReference type="EMBL" id="CAD7094172.1"/>
    </source>
</evidence>
<keyword evidence="3" id="KW-0805">Transcription regulation</keyword>
<feature type="compositionally biased region" description="Acidic residues" evidence="6">
    <location>
        <begin position="209"/>
        <end position="220"/>
    </location>
</feature>
<dbReference type="FunCoup" id="A0A7R8V757">
    <property type="interactions" value="1154"/>
</dbReference>
<dbReference type="Pfam" id="PF19426">
    <property type="entry name" value="MIER1_3_C"/>
    <property type="match status" value="1"/>
</dbReference>
<dbReference type="InterPro" id="IPR009057">
    <property type="entry name" value="Homeodomain-like_sf"/>
</dbReference>
<dbReference type="InParanoid" id="A0A7R8V757"/>
<dbReference type="Gene3D" id="1.10.10.60">
    <property type="entry name" value="Homeodomain-like"/>
    <property type="match status" value="1"/>
</dbReference>
<evidence type="ECO:0000256" key="6">
    <source>
        <dbReference type="SAM" id="MobiDB-lite"/>
    </source>
</evidence>
<feature type="compositionally biased region" description="Polar residues" evidence="6">
    <location>
        <begin position="557"/>
        <end position="572"/>
    </location>
</feature>
<accession>A0A7R8V757</accession>
<dbReference type="InterPro" id="IPR000949">
    <property type="entry name" value="ELM2_dom"/>
</dbReference>
<dbReference type="GO" id="GO:0000122">
    <property type="term" value="P:negative regulation of transcription by RNA polymerase II"/>
    <property type="evidence" value="ECO:0007669"/>
    <property type="project" value="TreeGrafter"/>
</dbReference>
<feature type="compositionally biased region" description="Low complexity" evidence="6">
    <location>
        <begin position="67"/>
        <end position="80"/>
    </location>
</feature>
<feature type="region of interest" description="Disordered" evidence="6">
    <location>
        <begin position="546"/>
        <end position="572"/>
    </location>
</feature>
<feature type="compositionally biased region" description="Acidic residues" evidence="6">
    <location>
        <begin position="95"/>
        <end position="117"/>
    </location>
</feature>
<dbReference type="OrthoDB" id="5916873at2759"/>
<dbReference type="AlphaFoldDB" id="A0A7R8V757"/>
<dbReference type="PANTHER" id="PTHR10865:SF28">
    <property type="entry name" value="ELM2 DOMAIN-CONTAINING PROTEIN"/>
    <property type="match status" value="1"/>
</dbReference>
<protein>
    <recommendedName>
        <fullName evidence="11">Mesoderm induction early response protein 1</fullName>
    </recommendedName>
</protein>
<feature type="compositionally biased region" description="Polar residues" evidence="6">
    <location>
        <begin position="57"/>
        <end position="66"/>
    </location>
</feature>
<feature type="domain" description="SANT" evidence="8">
    <location>
        <begin position="379"/>
        <end position="431"/>
    </location>
</feature>
<dbReference type="SMART" id="SM01189">
    <property type="entry name" value="ELM2"/>
    <property type="match status" value="1"/>
</dbReference>
<feature type="region of interest" description="Disordered" evidence="6">
    <location>
        <begin position="503"/>
        <end position="522"/>
    </location>
</feature>
<feature type="compositionally biased region" description="Basic and acidic residues" evidence="6">
    <location>
        <begin position="193"/>
        <end position="206"/>
    </location>
</feature>
<evidence type="ECO:0000256" key="1">
    <source>
        <dbReference type="ARBA" id="ARBA00004123"/>
    </source>
</evidence>
<dbReference type="SMART" id="SM00717">
    <property type="entry name" value="SANT"/>
    <property type="match status" value="1"/>
</dbReference>
<name>A0A7R8V757_HERIL</name>
<feature type="region of interest" description="Disordered" evidence="6">
    <location>
        <begin position="1"/>
        <end position="128"/>
    </location>
</feature>
<dbReference type="EMBL" id="LR899015">
    <property type="protein sequence ID" value="CAD7094172.1"/>
    <property type="molecule type" value="Genomic_DNA"/>
</dbReference>
<reference evidence="9 10" key="1">
    <citation type="submission" date="2020-11" db="EMBL/GenBank/DDBJ databases">
        <authorList>
            <person name="Wallbank WR R."/>
            <person name="Pardo Diaz C."/>
            <person name="Kozak K."/>
            <person name="Martin S."/>
            <person name="Jiggins C."/>
            <person name="Moest M."/>
            <person name="Warren A I."/>
            <person name="Generalovic N T."/>
            <person name="Byers J.R.P. K."/>
            <person name="Montejo-Kovacevich G."/>
            <person name="Yen C E."/>
        </authorList>
    </citation>
    <scope>NUCLEOTIDE SEQUENCE [LARGE SCALE GENOMIC DNA]</scope>
</reference>
<keyword evidence="4" id="KW-0804">Transcription</keyword>
<dbReference type="Pfam" id="PF01448">
    <property type="entry name" value="ELM2"/>
    <property type="match status" value="1"/>
</dbReference>
<dbReference type="InterPro" id="IPR040138">
    <property type="entry name" value="MIER/MTA"/>
</dbReference>
<gene>
    <name evidence="9" type="ORF">HERILL_LOCUS16398</name>
</gene>
<dbReference type="CDD" id="cd11661">
    <property type="entry name" value="SANT_MTA3_like"/>
    <property type="match status" value="1"/>
</dbReference>
<feature type="compositionally biased region" description="Acidic residues" evidence="6">
    <location>
        <begin position="253"/>
        <end position="265"/>
    </location>
</feature>
<feature type="compositionally biased region" description="Low complexity" evidence="6">
    <location>
        <begin position="19"/>
        <end position="48"/>
    </location>
</feature>